<proteinExistence type="inferred from homology"/>
<dbReference type="Pfam" id="PF02076">
    <property type="entry name" value="STE3"/>
    <property type="match status" value="1"/>
</dbReference>
<protein>
    <recommendedName>
        <fullName evidence="13">Pheromone a factor receptor</fullName>
    </recommendedName>
</protein>
<dbReference type="PRINTS" id="PR00899">
    <property type="entry name" value="GPCRSTE3"/>
</dbReference>
<evidence type="ECO:0000256" key="2">
    <source>
        <dbReference type="ARBA" id="ARBA00011085"/>
    </source>
</evidence>
<evidence type="ECO:0008006" key="13">
    <source>
        <dbReference type="Google" id="ProtNLM"/>
    </source>
</evidence>
<evidence type="ECO:0000256" key="8">
    <source>
        <dbReference type="ARBA" id="ARBA00023170"/>
    </source>
</evidence>
<keyword evidence="12" id="KW-1185">Reference proteome</keyword>
<evidence type="ECO:0000256" key="5">
    <source>
        <dbReference type="ARBA" id="ARBA00022989"/>
    </source>
</evidence>
<dbReference type="PANTHER" id="PTHR28097">
    <property type="entry name" value="PHEROMONE A FACTOR RECEPTOR"/>
    <property type="match status" value="1"/>
</dbReference>
<evidence type="ECO:0000256" key="7">
    <source>
        <dbReference type="ARBA" id="ARBA00023136"/>
    </source>
</evidence>
<comment type="similarity">
    <text evidence="2">Belongs to the G-protein coupled receptor 4 family.</text>
</comment>
<dbReference type="PANTHER" id="PTHR28097:SF1">
    <property type="entry name" value="PHEROMONE A FACTOR RECEPTOR"/>
    <property type="match status" value="1"/>
</dbReference>
<keyword evidence="5 10" id="KW-1133">Transmembrane helix</keyword>
<feature type="transmembrane region" description="Helical" evidence="10">
    <location>
        <begin position="76"/>
        <end position="97"/>
    </location>
</feature>
<dbReference type="GO" id="GO:0004932">
    <property type="term" value="F:mating-type factor pheromone receptor activity"/>
    <property type="evidence" value="ECO:0007669"/>
    <property type="project" value="InterPro"/>
</dbReference>
<evidence type="ECO:0000256" key="3">
    <source>
        <dbReference type="ARBA" id="ARBA00022507"/>
    </source>
</evidence>
<feature type="transmembrane region" description="Helical" evidence="10">
    <location>
        <begin position="176"/>
        <end position="197"/>
    </location>
</feature>
<feature type="transmembrane region" description="Helical" evidence="10">
    <location>
        <begin position="117"/>
        <end position="144"/>
    </location>
</feature>
<evidence type="ECO:0000313" key="12">
    <source>
        <dbReference type="Proteomes" id="UP000027920"/>
    </source>
</evidence>
<keyword evidence="3" id="KW-0589">Pheromone response</keyword>
<dbReference type="GO" id="GO:0000750">
    <property type="term" value="P:pheromone-dependent signal transduction involved in conjugation with cellular fusion"/>
    <property type="evidence" value="ECO:0007669"/>
    <property type="project" value="TreeGrafter"/>
</dbReference>
<dbReference type="GO" id="GO:0005886">
    <property type="term" value="C:plasma membrane"/>
    <property type="evidence" value="ECO:0007669"/>
    <property type="project" value="TreeGrafter"/>
</dbReference>
<dbReference type="OrthoDB" id="2874149at2759"/>
<comment type="caution">
    <text evidence="11">The sequence shown here is derived from an EMBL/GenBank/DDBJ whole genome shotgun (WGS) entry which is preliminary data.</text>
</comment>
<keyword evidence="8" id="KW-0675">Receptor</keyword>
<accession>A0A072PMS0</accession>
<dbReference type="VEuPathDB" id="FungiDB:A1O9_02736"/>
<gene>
    <name evidence="11" type="ORF">A1O9_02736</name>
</gene>
<comment type="subcellular location">
    <subcellularLocation>
        <location evidence="1">Membrane</location>
        <topology evidence="1">Multi-pass membrane protein</topology>
    </subcellularLocation>
</comment>
<evidence type="ECO:0000256" key="4">
    <source>
        <dbReference type="ARBA" id="ARBA00022692"/>
    </source>
</evidence>
<organism evidence="11 12">
    <name type="scientific">Exophiala aquamarina CBS 119918</name>
    <dbReference type="NCBI Taxonomy" id="1182545"/>
    <lineage>
        <taxon>Eukaryota</taxon>
        <taxon>Fungi</taxon>
        <taxon>Dikarya</taxon>
        <taxon>Ascomycota</taxon>
        <taxon>Pezizomycotina</taxon>
        <taxon>Eurotiomycetes</taxon>
        <taxon>Chaetothyriomycetidae</taxon>
        <taxon>Chaetothyriales</taxon>
        <taxon>Herpotrichiellaceae</taxon>
        <taxon>Exophiala</taxon>
    </lineage>
</organism>
<evidence type="ECO:0000256" key="10">
    <source>
        <dbReference type="SAM" id="Phobius"/>
    </source>
</evidence>
<evidence type="ECO:0000256" key="6">
    <source>
        <dbReference type="ARBA" id="ARBA00023040"/>
    </source>
</evidence>
<keyword evidence="4 10" id="KW-0812">Transmembrane</keyword>
<dbReference type="Proteomes" id="UP000027920">
    <property type="component" value="Unassembled WGS sequence"/>
</dbReference>
<dbReference type="GeneID" id="25277677"/>
<evidence type="ECO:0000313" key="11">
    <source>
        <dbReference type="EMBL" id="KEF61171.1"/>
    </source>
</evidence>
<keyword evidence="9" id="KW-0807">Transducer</keyword>
<keyword evidence="6" id="KW-0297">G-protein coupled receptor</keyword>
<dbReference type="HOGENOM" id="CLU_027592_3_2_1"/>
<feature type="transmembrane region" description="Helical" evidence="10">
    <location>
        <begin position="231"/>
        <end position="251"/>
    </location>
</feature>
<name>A0A072PMS0_9EURO</name>
<keyword evidence="7 10" id="KW-0472">Membrane</keyword>
<dbReference type="InterPro" id="IPR001499">
    <property type="entry name" value="GPCR_STE3"/>
</dbReference>
<dbReference type="EMBL" id="AMGV01000002">
    <property type="protein sequence ID" value="KEF61171.1"/>
    <property type="molecule type" value="Genomic_DNA"/>
</dbReference>
<dbReference type="AlphaFoldDB" id="A0A072PMS0"/>
<reference evidence="11 12" key="1">
    <citation type="submission" date="2013-03" db="EMBL/GenBank/DDBJ databases">
        <title>The Genome Sequence of Exophiala aquamarina CBS 119918.</title>
        <authorList>
            <consortium name="The Broad Institute Genomics Platform"/>
            <person name="Cuomo C."/>
            <person name="de Hoog S."/>
            <person name="Gorbushina A."/>
            <person name="Walker B."/>
            <person name="Young S.K."/>
            <person name="Zeng Q."/>
            <person name="Gargeya S."/>
            <person name="Fitzgerald M."/>
            <person name="Haas B."/>
            <person name="Abouelleil A."/>
            <person name="Allen A.W."/>
            <person name="Alvarado L."/>
            <person name="Arachchi H.M."/>
            <person name="Berlin A.M."/>
            <person name="Chapman S.B."/>
            <person name="Gainer-Dewar J."/>
            <person name="Goldberg J."/>
            <person name="Griggs A."/>
            <person name="Gujja S."/>
            <person name="Hansen M."/>
            <person name="Howarth C."/>
            <person name="Imamovic A."/>
            <person name="Ireland A."/>
            <person name="Larimer J."/>
            <person name="McCowan C."/>
            <person name="Murphy C."/>
            <person name="Pearson M."/>
            <person name="Poon T.W."/>
            <person name="Priest M."/>
            <person name="Roberts A."/>
            <person name="Saif S."/>
            <person name="Shea T."/>
            <person name="Sisk P."/>
            <person name="Sykes S."/>
            <person name="Wortman J."/>
            <person name="Nusbaum C."/>
            <person name="Birren B."/>
        </authorList>
    </citation>
    <scope>NUCLEOTIDE SEQUENCE [LARGE SCALE GENOMIC DNA]</scope>
    <source>
        <strain evidence="11 12">CBS 119918</strain>
    </source>
</reference>
<evidence type="ECO:0000256" key="1">
    <source>
        <dbReference type="ARBA" id="ARBA00004141"/>
    </source>
</evidence>
<sequence>MVLNLQTFVNALIWPAKDLEASWDGRILCDIEIKLWIGLSMAVVGAITSILRQTAIILDTTNITLSPSLKELRRKAIFEGTFCVAIPVIMMPAQYIVQPERYWILPVVGCTASFDSSWMTVFLMWMPPTVVSITGSIYCGLVILRMQKQRKENGSALALPGVATTSGSHFTRLSSLALTLFLFCFPLGIYGLVLASLKPGHPFSWKFIHGPDWKGKIYKISGAPSIPIDRWLQIGIGFLCFAFFGVGTETIEAYRSRMRWMRQGMRTLVSRGTTRERHGI</sequence>
<evidence type="ECO:0000256" key="9">
    <source>
        <dbReference type="ARBA" id="ARBA00023224"/>
    </source>
</evidence>
<dbReference type="RefSeq" id="XP_013263761.1">
    <property type="nucleotide sequence ID" value="XM_013408307.1"/>
</dbReference>
<dbReference type="CDD" id="cd14966">
    <property type="entry name" value="7tmD_STE3"/>
    <property type="match status" value="1"/>
</dbReference>